<name>A0AAW0NDN5_9GOBI</name>
<comment type="caution">
    <text evidence="2">The sequence shown here is derived from an EMBL/GenBank/DDBJ whole genome shotgun (WGS) entry which is preliminary data.</text>
</comment>
<protein>
    <recommendedName>
        <fullName evidence="1">Integrase catalytic domain-containing protein</fullName>
    </recommendedName>
</protein>
<keyword evidence="3" id="KW-1185">Reference proteome</keyword>
<feature type="domain" description="Integrase catalytic" evidence="1">
    <location>
        <begin position="158"/>
        <end position="345"/>
    </location>
</feature>
<dbReference type="Gene3D" id="3.30.420.10">
    <property type="entry name" value="Ribonuclease H-like superfamily/Ribonuclease H"/>
    <property type="match status" value="1"/>
</dbReference>
<reference evidence="3" key="1">
    <citation type="submission" date="2024-04" db="EMBL/GenBank/DDBJ databases">
        <title>Salinicola lusitanus LLJ914,a marine bacterium isolated from the Okinawa Trough.</title>
        <authorList>
            <person name="Li J."/>
        </authorList>
    </citation>
    <scope>NUCLEOTIDE SEQUENCE [LARGE SCALE GENOMIC DNA]</scope>
</reference>
<evidence type="ECO:0000259" key="1">
    <source>
        <dbReference type="PROSITE" id="PS50994"/>
    </source>
</evidence>
<dbReference type="Pfam" id="PF17921">
    <property type="entry name" value="Integrase_H2C2"/>
    <property type="match status" value="1"/>
</dbReference>
<dbReference type="InterPro" id="IPR001584">
    <property type="entry name" value="Integrase_cat-core"/>
</dbReference>
<dbReference type="Gene3D" id="1.10.340.70">
    <property type="match status" value="1"/>
</dbReference>
<accession>A0AAW0NDN5</accession>
<dbReference type="GO" id="GO:0015074">
    <property type="term" value="P:DNA integration"/>
    <property type="evidence" value="ECO:0007669"/>
    <property type="project" value="InterPro"/>
</dbReference>
<dbReference type="SUPFAM" id="SSF53098">
    <property type="entry name" value="Ribonuclease H-like"/>
    <property type="match status" value="1"/>
</dbReference>
<dbReference type="InterPro" id="IPR036397">
    <property type="entry name" value="RNaseH_sf"/>
</dbReference>
<dbReference type="AlphaFoldDB" id="A0AAW0NDN5"/>
<dbReference type="PANTHER" id="PTHR47331">
    <property type="entry name" value="PHD-TYPE DOMAIN-CONTAINING PROTEIN"/>
    <property type="match status" value="1"/>
</dbReference>
<dbReference type="PROSITE" id="PS50994">
    <property type="entry name" value="INTEGRASE"/>
    <property type="match status" value="1"/>
</dbReference>
<sequence length="445" mass="50836">MPLLDFMKCGLTLDELQGAELSIIRYCQQQRFTEEVEALTRNNRVSRQSSIHMLDPVLQDGLLRVGGRLNKAAMPDEAKHPLILTKDQHISSLILKNAHQTLGHAGRAHTLSSVRRKFWIVKGHSAVRKVIGECSICRRYNARPLEQKMADLPAMRILPDNPPFTNTGVDYFGPIEVKRGRSFCRRYGVIFTCMASRAIHLEVAPSLDTDACINALRRFISRRGQVKHLWSDNGTNFVGAEREMKEVLATLDQDAIKGHLVQAGVEWTFNPPAGSHFGGVWERMIRLVRRVLNSVLRQQTLNEDGLNTVLCEAEAILNDRPITKLSEDPHDLEPLTPNHLLLLKASQRFHLEFSSRDDQYGKRRWKQVQYLANLFWKRWVREYLPLLQERQKWNEKKRNLSVGDIVAIMDPSAPRGSWPLGKVLEGPVYRSQICKTDRVVGPIAH</sequence>
<dbReference type="Pfam" id="PF18701">
    <property type="entry name" value="DUF5641"/>
    <property type="match status" value="1"/>
</dbReference>
<proteinExistence type="predicted"/>
<dbReference type="GO" id="GO:0003676">
    <property type="term" value="F:nucleic acid binding"/>
    <property type="evidence" value="ECO:0007669"/>
    <property type="project" value="InterPro"/>
</dbReference>
<dbReference type="PANTHER" id="PTHR47331:SF1">
    <property type="entry name" value="GAG-LIKE PROTEIN"/>
    <property type="match status" value="1"/>
</dbReference>
<dbReference type="InterPro" id="IPR041588">
    <property type="entry name" value="Integrase_H2C2"/>
</dbReference>
<dbReference type="InterPro" id="IPR040676">
    <property type="entry name" value="DUF5641"/>
</dbReference>
<dbReference type="InterPro" id="IPR012337">
    <property type="entry name" value="RNaseH-like_sf"/>
</dbReference>
<gene>
    <name evidence="2" type="ORF">WMY93_022843</name>
</gene>
<evidence type="ECO:0000313" key="3">
    <source>
        <dbReference type="Proteomes" id="UP001460270"/>
    </source>
</evidence>
<dbReference type="EMBL" id="JBBPFD010000017">
    <property type="protein sequence ID" value="KAK7890880.1"/>
    <property type="molecule type" value="Genomic_DNA"/>
</dbReference>
<evidence type="ECO:0000313" key="2">
    <source>
        <dbReference type="EMBL" id="KAK7890880.1"/>
    </source>
</evidence>
<dbReference type="Proteomes" id="UP001460270">
    <property type="component" value="Unassembled WGS sequence"/>
</dbReference>
<organism evidence="2 3">
    <name type="scientific">Mugilogobius chulae</name>
    <name type="common">yellowstripe goby</name>
    <dbReference type="NCBI Taxonomy" id="88201"/>
    <lineage>
        <taxon>Eukaryota</taxon>
        <taxon>Metazoa</taxon>
        <taxon>Chordata</taxon>
        <taxon>Craniata</taxon>
        <taxon>Vertebrata</taxon>
        <taxon>Euteleostomi</taxon>
        <taxon>Actinopterygii</taxon>
        <taxon>Neopterygii</taxon>
        <taxon>Teleostei</taxon>
        <taxon>Neoteleostei</taxon>
        <taxon>Acanthomorphata</taxon>
        <taxon>Gobiaria</taxon>
        <taxon>Gobiiformes</taxon>
        <taxon>Gobioidei</taxon>
        <taxon>Gobiidae</taxon>
        <taxon>Gobionellinae</taxon>
        <taxon>Mugilogobius</taxon>
    </lineage>
</organism>